<sequence length="662" mass="71367">MTALAEEQLLDLTQLTDSQMLAALATLPLHRQLGLAQRIVAEVRDVVVEPSSIQRFESLNSHGDDEQPLDWGTLWATGSFDDDAPASGSPCAAGAERVHPDESDDLPWLPAVVRAAEDLRRSADAVNSALAAHVDRSFSLRATRYERLGIPEKETDYTGAPAYLAELIGVSKSVARTRVKAGQHLLPRPLPGALAEVTDSAAPRYRHTGRAYTSGSVAPENAQRITSSLQEVVTYGRRCKVPQEKVNLAIASGDKFLAGQVSIGTAEEFRDLCATWVERTKALLDQDGVPPEENGKPPAHGLSYLGRNADGLHEWKMRLNDVLHELLASLTSAATNPRSLTVKERAQALDALFERYQAEVGLNGDDAPADSAADSSSAGLAVEPDAGTDETTGADSNTGPDAQSGTEDDGFRLEPGNVALDPLDPEFTPPDPWATPEQIRLNRPLREALQLEALMAAFYAGMQGLAREGELPKNSGLLPRINAVVDYEELVRQVEGESPGSKPPPLRGRGTLFEATHTGPFSPTEILALSCDALIIPTVMNPEKTVVLAQGRDHRLLPQAMKNALIARDGGCARPGCTAPAAWCQGHHVKHWAKGGTTDLDNLVLLCPGCHRLVHHDKYSVKMVDGVAWFTPAIWLNPDPTPQRNSYHRPGNADLDPPPAWE</sequence>
<keyword evidence="4" id="KW-1185">Reference proteome</keyword>
<dbReference type="Pfam" id="PF01844">
    <property type="entry name" value="HNH"/>
    <property type="match status" value="1"/>
</dbReference>
<feature type="domain" description="HNH nuclease" evidence="2">
    <location>
        <begin position="560"/>
        <end position="612"/>
    </location>
</feature>
<dbReference type="GO" id="GO:0004519">
    <property type="term" value="F:endonuclease activity"/>
    <property type="evidence" value="ECO:0007669"/>
    <property type="project" value="UniProtKB-KW"/>
</dbReference>
<evidence type="ECO:0000313" key="3">
    <source>
        <dbReference type="EMBL" id="WFP16264.1"/>
    </source>
</evidence>
<dbReference type="Gene3D" id="1.10.30.50">
    <property type="match status" value="1"/>
</dbReference>
<dbReference type="CDD" id="cd00085">
    <property type="entry name" value="HNHc"/>
    <property type="match status" value="1"/>
</dbReference>
<organism evidence="3 4">
    <name type="scientific">Citricoccus muralis</name>
    <dbReference type="NCBI Taxonomy" id="169134"/>
    <lineage>
        <taxon>Bacteria</taxon>
        <taxon>Bacillati</taxon>
        <taxon>Actinomycetota</taxon>
        <taxon>Actinomycetes</taxon>
        <taxon>Micrococcales</taxon>
        <taxon>Micrococcaceae</taxon>
        <taxon>Citricoccus</taxon>
    </lineage>
</organism>
<protein>
    <submittedName>
        <fullName evidence="3">HNH endonuclease signature motif containing protein</fullName>
    </submittedName>
</protein>
<feature type="compositionally biased region" description="Polar residues" evidence="1">
    <location>
        <begin position="389"/>
        <end position="405"/>
    </location>
</feature>
<reference evidence="3 4" key="1">
    <citation type="submission" date="2023-04" db="EMBL/GenBank/DDBJ databases">
        <title>Funneling lignin-derived compounds into biodiesel using alkali-halophilic Citricoccus sp. P2.</title>
        <authorList>
            <person name="Luo C.-B."/>
        </authorList>
    </citation>
    <scope>NUCLEOTIDE SEQUENCE [LARGE SCALE GENOMIC DNA]</scope>
    <source>
        <strain evidence="3 4">P2</strain>
    </source>
</reference>
<gene>
    <name evidence="3" type="ORF">P8192_12875</name>
</gene>
<evidence type="ECO:0000259" key="2">
    <source>
        <dbReference type="SMART" id="SM00507"/>
    </source>
</evidence>
<keyword evidence="3" id="KW-0255">Endonuclease</keyword>
<accession>A0ABY8H544</accession>
<keyword evidence="3" id="KW-0378">Hydrolase</keyword>
<feature type="region of interest" description="Disordered" evidence="1">
    <location>
        <begin position="643"/>
        <end position="662"/>
    </location>
</feature>
<evidence type="ECO:0000313" key="4">
    <source>
        <dbReference type="Proteomes" id="UP001219037"/>
    </source>
</evidence>
<dbReference type="InterPro" id="IPR003615">
    <property type="entry name" value="HNH_nuc"/>
</dbReference>
<dbReference type="Proteomes" id="UP001219037">
    <property type="component" value="Chromosome"/>
</dbReference>
<evidence type="ECO:0000256" key="1">
    <source>
        <dbReference type="SAM" id="MobiDB-lite"/>
    </source>
</evidence>
<dbReference type="InterPro" id="IPR002711">
    <property type="entry name" value="HNH"/>
</dbReference>
<dbReference type="SMART" id="SM00507">
    <property type="entry name" value="HNHc"/>
    <property type="match status" value="1"/>
</dbReference>
<name>A0ABY8H544_9MICC</name>
<dbReference type="RefSeq" id="WP_278157417.1">
    <property type="nucleotide sequence ID" value="NZ_CP121252.1"/>
</dbReference>
<feature type="compositionally biased region" description="Low complexity" evidence="1">
    <location>
        <begin position="365"/>
        <end position="378"/>
    </location>
</feature>
<feature type="region of interest" description="Disordered" evidence="1">
    <location>
        <begin position="363"/>
        <end position="436"/>
    </location>
</feature>
<dbReference type="EMBL" id="CP121252">
    <property type="protein sequence ID" value="WFP16264.1"/>
    <property type="molecule type" value="Genomic_DNA"/>
</dbReference>
<keyword evidence="3" id="KW-0540">Nuclease</keyword>
<proteinExistence type="predicted"/>